<comment type="subcellular location">
    <subcellularLocation>
        <location evidence="1">Nucleus</location>
    </subcellularLocation>
</comment>
<keyword evidence="6" id="KW-0539">Nucleus</keyword>
<gene>
    <name evidence="8" type="ORF">L9F63_017775</name>
</gene>
<dbReference type="AlphaFoldDB" id="A0AAD8EGN4"/>
<feature type="compositionally biased region" description="Basic residues" evidence="7">
    <location>
        <begin position="15"/>
        <end position="26"/>
    </location>
</feature>
<keyword evidence="5" id="KW-0156">Chromatin regulator</keyword>
<dbReference type="InterPro" id="IPR044570">
    <property type="entry name" value="Set1-like"/>
</dbReference>
<feature type="region of interest" description="Disordered" evidence="7">
    <location>
        <begin position="1"/>
        <end position="29"/>
    </location>
</feature>
<keyword evidence="9" id="KW-1185">Reference proteome</keyword>
<dbReference type="PANTHER" id="PTHR45814">
    <property type="entry name" value="HISTONE-LYSINE N-METHYLTRANSFERASE SETD1"/>
    <property type="match status" value="1"/>
</dbReference>
<evidence type="ECO:0000256" key="7">
    <source>
        <dbReference type="SAM" id="MobiDB-lite"/>
    </source>
</evidence>
<evidence type="ECO:0000256" key="3">
    <source>
        <dbReference type="ARBA" id="ARBA00022679"/>
    </source>
</evidence>
<accession>A0AAD8EGN4</accession>
<dbReference type="GO" id="GO:0042800">
    <property type="term" value="F:histone H3K4 methyltransferase activity"/>
    <property type="evidence" value="ECO:0007669"/>
    <property type="project" value="InterPro"/>
</dbReference>
<evidence type="ECO:0000256" key="6">
    <source>
        <dbReference type="ARBA" id="ARBA00023242"/>
    </source>
</evidence>
<keyword evidence="4" id="KW-0949">S-adenosyl-L-methionine</keyword>
<dbReference type="GO" id="GO:0048188">
    <property type="term" value="C:Set1C/COMPASS complex"/>
    <property type="evidence" value="ECO:0007669"/>
    <property type="project" value="TreeGrafter"/>
</dbReference>
<reference evidence="8" key="1">
    <citation type="journal article" date="2023" name="IScience">
        <title>Live-bearing cockroach genome reveals convergent evolutionary mechanisms linked to viviparity in insects and beyond.</title>
        <authorList>
            <person name="Fouks B."/>
            <person name="Harrison M.C."/>
            <person name="Mikhailova A.A."/>
            <person name="Marchal E."/>
            <person name="English S."/>
            <person name="Carruthers M."/>
            <person name="Jennings E.C."/>
            <person name="Chiamaka E.L."/>
            <person name="Frigard R.A."/>
            <person name="Pippel M."/>
            <person name="Attardo G.M."/>
            <person name="Benoit J.B."/>
            <person name="Bornberg-Bauer E."/>
            <person name="Tobe S.S."/>
        </authorList>
    </citation>
    <scope>NUCLEOTIDE SEQUENCE</scope>
    <source>
        <strain evidence="8">Stay&amp;Tobe</strain>
    </source>
</reference>
<proteinExistence type="predicted"/>
<comment type="caution">
    <text evidence="8">The sequence shown here is derived from an EMBL/GenBank/DDBJ whole genome shotgun (WGS) entry which is preliminary data.</text>
</comment>
<dbReference type="Proteomes" id="UP001233999">
    <property type="component" value="Unassembled WGS sequence"/>
</dbReference>
<name>A0AAD8EGN4_DIPPU</name>
<evidence type="ECO:0000256" key="4">
    <source>
        <dbReference type="ARBA" id="ARBA00022691"/>
    </source>
</evidence>
<organism evidence="8 9">
    <name type="scientific">Diploptera punctata</name>
    <name type="common">Pacific beetle cockroach</name>
    <dbReference type="NCBI Taxonomy" id="6984"/>
    <lineage>
        <taxon>Eukaryota</taxon>
        <taxon>Metazoa</taxon>
        <taxon>Ecdysozoa</taxon>
        <taxon>Arthropoda</taxon>
        <taxon>Hexapoda</taxon>
        <taxon>Insecta</taxon>
        <taxon>Pterygota</taxon>
        <taxon>Neoptera</taxon>
        <taxon>Polyneoptera</taxon>
        <taxon>Dictyoptera</taxon>
        <taxon>Blattodea</taxon>
        <taxon>Blaberoidea</taxon>
        <taxon>Blaberidae</taxon>
        <taxon>Diplopterinae</taxon>
        <taxon>Diploptera</taxon>
    </lineage>
</organism>
<protein>
    <submittedName>
        <fullName evidence="8">Uncharacterized protein</fullName>
    </submittedName>
</protein>
<sequence>MNGMMESSHSGSRSGSHHHHHHKARNYKLITDPFLNKGGSKVYRYDGNIPNDPTCPPVQVRDPRSQITRIWTRLELLDIPVPRFKIDANYVGDPPH</sequence>
<evidence type="ECO:0000256" key="1">
    <source>
        <dbReference type="ARBA" id="ARBA00004123"/>
    </source>
</evidence>
<dbReference type="GO" id="GO:0032259">
    <property type="term" value="P:methylation"/>
    <property type="evidence" value="ECO:0007669"/>
    <property type="project" value="UniProtKB-KW"/>
</dbReference>
<keyword evidence="3" id="KW-0808">Transferase</keyword>
<evidence type="ECO:0000256" key="5">
    <source>
        <dbReference type="ARBA" id="ARBA00022853"/>
    </source>
</evidence>
<reference evidence="8" key="2">
    <citation type="submission" date="2023-05" db="EMBL/GenBank/DDBJ databases">
        <authorList>
            <person name="Fouks B."/>
        </authorList>
    </citation>
    <scope>NUCLEOTIDE SEQUENCE</scope>
    <source>
        <strain evidence="8">Stay&amp;Tobe</strain>
        <tissue evidence="8">Testes</tissue>
    </source>
</reference>
<dbReference type="PANTHER" id="PTHR45814:SF2">
    <property type="entry name" value="HISTONE-LYSINE N-METHYLTRANSFERASE SETD1"/>
    <property type="match status" value="1"/>
</dbReference>
<keyword evidence="2" id="KW-0489">Methyltransferase</keyword>
<dbReference type="EMBL" id="JASPKZ010005296">
    <property type="protein sequence ID" value="KAJ9588897.1"/>
    <property type="molecule type" value="Genomic_DNA"/>
</dbReference>
<evidence type="ECO:0000313" key="9">
    <source>
        <dbReference type="Proteomes" id="UP001233999"/>
    </source>
</evidence>
<evidence type="ECO:0000313" key="8">
    <source>
        <dbReference type="EMBL" id="KAJ9588897.1"/>
    </source>
</evidence>
<evidence type="ECO:0000256" key="2">
    <source>
        <dbReference type="ARBA" id="ARBA00022603"/>
    </source>
</evidence>